<organism evidence="2 3">
    <name type="scientific">Penicillium cf. griseofulvum</name>
    <dbReference type="NCBI Taxonomy" id="2972120"/>
    <lineage>
        <taxon>Eukaryota</taxon>
        <taxon>Fungi</taxon>
        <taxon>Dikarya</taxon>
        <taxon>Ascomycota</taxon>
        <taxon>Pezizomycotina</taxon>
        <taxon>Eurotiomycetes</taxon>
        <taxon>Eurotiomycetidae</taxon>
        <taxon>Eurotiales</taxon>
        <taxon>Aspergillaceae</taxon>
        <taxon>Penicillium</taxon>
    </lineage>
</organism>
<dbReference type="AlphaFoldDB" id="A0A9W9JRB6"/>
<gene>
    <name evidence="2" type="ORF">N7472_005863</name>
</gene>
<name>A0A9W9JRB6_9EURO</name>
<comment type="caution">
    <text evidence="2">The sequence shown here is derived from an EMBL/GenBank/DDBJ whole genome shotgun (WGS) entry which is preliminary data.</text>
</comment>
<dbReference type="EMBL" id="JAPQKP010000003">
    <property type="protein sequence ID" value="KAJ5200659.1"/>
    <property type="molecule type" value="Genomic_DNA"/>
</dbReference>
<sequence>MYSTTEHEVVHPVLYAAAERVRNLETHRNEVARLTAMIANSAPPVVLTPSTASVSVGPIPHAPKPTPAALGMSGYDGMDKDVRRTIMNDIRKIENYDGTIQGDAARK</sequence>
<evidence type="ECO:0000256" key="1">
    <source>
        <dbReference type="SAM" id="MobiDB-lite"/>
    </source>
</evidence>
<accession>A0A9W9JRB6</accession>
<reference evidence="2" key="2">
    <citation type="journal article" date="2023" name="IMA Fungus">
        <title>Comparative genomic study of the Penicillium genus elucidates a diverse pangenome and 15 lateral gene transfer events.</title>
        <authorList>
            <person name="Petersen C."/>
            <person name="Sorensen T."/>
            <person name="Nielsen M.R."/>
            <person name="Sondergaard T.E."/>
            <person name="Sorensen J.L."/>
            <person name="Fitzpatrick D.A."/>
            <person name="Frisvad J.C."/>
            <person name="Nielsen K.L."/>
        </authorList>
    </citation>
    <scope>NUCLEOTIDE SEQUENCE</scope>
    <source>
        <strain evidence="2">IBT 16849</strain>
    </source>
</reference>
<keyword evidence="3" id="KW-1185">Reference proteome</keyword>
<protein>
    <submittedName>
        <fullName evidence="2">Uncharacterized protein</fullName>
    </submittedName>
</protein>
<feature type="region of interest" description="Disordered" evidence="1">
    <location>
        <begin position="51"/>
        <end position="75"/>
    </location>
</feature>
<evidence type="ECO:0000313" key="2">
    <source>
        <dbReference type="EMBL" id="KAJ5200659.1"/>
    </source>
</evidence>
<proteinExistence type="predicted"/>
<dbReference type="Proteomes" id="UP001150879">
    <property type="component" value="Unassembled WGS sequence"/>
</dbReference>
<reference evidence="2" key="1">
    <citation type="submission" date="2022-11" db="EMBL/GenBank/DDBJ databases">
        <authorList>
            <person name="Petersen C."/>
        </authorList>
    </citation>
    <scope>NUCLEOTIDE SEQUENCE</scope>
    <source>
        <strain evidence="2">IBT 16849</strain>
    </source>
</reference>
<evidence type="ECO:0000313" key="3">
    <source>
        <dbReference type="Proteomes" id="UP001150879"/>
    </source>
</evidence>